<dbReference type="PANTHER" id="PTHR42940:SF8">
    <property type="entry name" value="VACUOLAR PROTEIN SORTING-ASSOCIATED PROTEIN 11"/>
    <property type="match status" value="1"/>
</dbReference>
<dbReference type="RefSeq" id="XP_003654792.1">
    <property type="nucleotide sequence ID" value="XM_003654744.1"/>
</dbReference>
<sequence>MDTLPKTQRALVQKSYAERLVVEEVPVPQPSPGSVVLRVEASAIISYQKQICNGTRKYPYSTPMVPGTSAVGRVVAAGPDATVLKPGQLVLFDMYIHARDDPGTVMFSGLYAGGDGGKILMEGEWRDSSFAQFVKAPLENCHVLNETRLCRELGYTVGQLTWIARAVVAYGGLRSIGLQAGETVIISPATGGYGGSGAIVAAAMGARVIALGRNLAALNSLAALSPRIHVVQMSDDHEAEMKALTAFRKADAVLDLSPPMAKGWSHLTSCILSLRHSGRVSLMGGVGEAELPLFFIVRNDITLKGKLMYDYADVRDFIKLVETGVLSLNHVKIAGTFPLEQWEEAFDAAEKTRFDDVALLSAW</sequence>
<dbReference type="InterPro" id="IPR013154">
    <property type="entry name" value="ADH-like_N"/>
</dbReference>
<evidence type="ECO:0000256" key="3">
    <source>
        <dbReference type="ARBA" id="ARBA00022723"/>
    </source>
</evidence>
<dbReference type="Pfam" id="PF08240">
    <property type="entry name" value="ADH_N"/>
    <property type="match status" value="1"/>
</dbReference>
<dbReference type="eggNOG" id="KOG0023">
    <property type="taxonomic scope" value="Eukaryota"/>
</dbReference>
<comment type="cofactor">
    <cofactor evidence="1">
        <name>Zn(2+)</name>
        <dbReference type="ChEBI" id="CHEBI:29105"/>
    </cofactor>
</comment>
<evidence type="ECO:0000256" key="2">
    <source>
        <dbReference type="ARBA" id="ARBA00008072"/>
    </source>
</evidence>
<evidence type="ECO:0000313" key="9">
    <source>
        <dbReference type="Proteomes" id="UP000008181"/>
    </source>
</evidence>
<comment type="similarity">
    <text evidence="2">Belongs to the zinc-containing alcohol dehydrogenase family.</text>
</comment>
<dbReference type="GeneID" id="11518809"/>
<dbReference type="InterPro" id="IPR011032">
    <property type="entry name" value="GroES-like_sf"/>
</dbReference>
<evidence type="ECO:0008006" key="10">
    <source>
        <dbReference type="Google" id="ProtNLM"/>
    </source>
</evidence>
<protein>
    <recommendedName>
        <fullName evidence="10">Enoyl reductase (ER) domain-containing protein</fullName>
    </recommendedName>
</protein>
<name>G2R6H5_THETT</name>
<dbReference type="GO" id="GO:0004022">
    <property type="term" value="F:alcohol dehydrogenase (NAD+) activity"/>
    <property type="evidence" value="ECO:0007669"/>
    <property type="project" value="TreeGrafter"/>
</dbReference>
<keyword evidence="3" id="KW-0479">Metal-binding</keyword>
<keyword evidence="4" id="KW-0862">Zinc</keyword>
<dbReference type="Gene3D" id="3.90.180.10">
    <property type="entry name" value="Medium-chain alcohol dehydrogenases, catalytic domain"/>
    <property type="match status" value="1"/>
</dbReference>
<feature type="domain" description="Alcohol dehydrogenase-like N-terminal" evidence="7">
    <location>
        <begin position="32"/>
        <end position="142"/>
    </location>
</feature>
<dbReference type="OrthoDB" id="5407715at2759"/>
<dbReference type="GO" id="GO:0005737">
    <property type="term" value="C:cytoplasm"/>
    <property type="evidence" value="ECO:0007669"/>
    <property type="project" value="TreeGrafter"/>
</dbReference>
<dbReference type="CDD" id="cd05188">
    <property type="entry name" value="MDR"/>
    <property type="match status" value="1"/>
</dbReference>
<evidence type="ECO:0000313" key="8">
    <source>
        <dbReference type="EMBL" id="AEO68456.1"/>
    </source>
</evidence>
<dbReference type="KEGG" id="ttt:THITE_51398"/>
<dbReference type="SUPFAM" id="SSF51735">
    <property type="entry name" value="NAD(P)-binding Rossmann-fold domains"/>
    <property type="match status" value="1"/>
</dbReference>
<evidence type="ECO:0000256" key="4">
    <source>
        <dbReference type="ARBA" id="ARBA00022833"/>
    </source>
</evidence>
<dbReference type="Gene3D" id="3.40.50.720">
    <property type="entry name" value="NAD(P)-binding Rossmann-like Domain"/>
    <property type="match status" value="1"/>
</dbReference>
<proteinExistence type="inferred from homology"/>
<evidence type="ECO:0000259" key="6">
    <source>
        <dbReference type="Pfam" id="PF00107"/>
    </source>
</evidence>
<feature type="domain" description="Alcohol dehydrogenase-like C-terminal" evidence="6">
    <location>
        <begin position="198"/>
        <end position="322"/>
    </location>
</feature>
<keyword evidence="5" id="KW-0560">Oxidoreductase</keyword>
<evidence type="ECO:0000259" key="7">
    <source>
        <dbReference type="Pfam" id="PF08240"/>
    </source>
</evidence>
<dbReference type="GO" id="GO:0046872">
    <property type="term" value="F:metal ion binding"/>
    <property type="evidence" value="ECO:0007669"/>
    <property type="project" value="UniProtKB-KW"/>
</dbReference>
<accession>G2R6H5</accession>
<dbReference type="InterPro" id="IPR013149">
    <property type="entry name" value="ADH-like_C"/>
</dbReference>
<dbReference type="Proteomes" id="UP000008181">
    <property type="component" value="Chromosome 3"/>
</dbReference>
<dbReference type="STRING" id="578455.G2R6H5"/>
<dbReference type="HOGENOM" id="CLU_026673_0_0_1"/>
<reference evidence="8 9" key="1">
    <citation type="journal article" date="2011" name="Nat. Biotechnol.">
        <title>Comparative genomic analysis of the thermophilic biomass-degrading fungi Myceliophthora thermophila and Thielavia terrestris.</title>
        <authorList>
            <person name="Berka R.M."/>
            <person name="Grigoriev I.V."/>
            <person name="Otillar R."/>
            <person name="Salamov A."/>
            <person name="Grimwood J."/>
            <person name="Reid I."/>
            <person name="Ishmael N."/>
            <person name="John T."/>
            <person name="Darmond C."/>
            <person name="Moisan M.-C."/>
            <person name="Henrissat B."/>
            <person name="Coutinho P.M."/>
            <person name="Lombard V."/>
            <person name="Natvig D.O."/>
            <person name="Lindquist E."/>
            <person name="Schmutz J."/>
            <person name="Lucas S."/>
            <person name="Harris P."/>
            <person name="Powlowski J."/>
            <person name="Bellemare A."/>
            <person name="Taylor D."/>
            <person name="Butler G."/>
            <person name="de Vries R.P."/>
            <person name="Allijn I.E."/>
            <person name="van den Brink J."/>
            <person name="Ushinsky S."/>
            <person name="Storms R."/>
            <person name="Powell A.J."/>
            <person name="Paulsen I.T."/>
            <person name="Elbourne L.D.H."/>
            <person name="Baker S.E."/>
            <person name="Magnuson J."/>
            <person name="LaBoissiere S."/>
            <person name="Clutterbuck A.J."/>
            <person name="Martinez D."/>
            <person name="Wogulis M."/>
            <person name="de Leon A.L."/>
            <person name="Rey M.W."/>
            <person name="Tsang A."/>
        </authorList>
    </citation>
    <scope>NUCLEOTIDE SEQUENCE [LARGE SCALE GENOMIC DNA]</scope>
    <source>
        <strain evidence="9">ATCC 38088 / NRRL 8126</strain>
    </source>
</reference>
<keyword evidence="9" id="KW-1185">Reference proteome</keyword>
<dbReference type="SUPFAM" id="SSF50129">
    <property type="entry name" value="GroES-like"/>
    <property type="match status" value="1"/>
</dbReference>
<dbReference type="EMBL" id="CP003011">
    <property type="protein sequence ID" value="AEO68456.1"/>
    <property type="molecule type" value="Genomic_DNA"/>
</dbReference>
<evidence type="ECO:0000256" key="5">
    <source>
        <dbReference type="ARBA" id="ARBA00023002"/>
    </source>
</evidence>
<dbReference type="Pfam" id="PF00107">
    <property type="entry name" value="ADH_zinc_N"/>
    <property type="match status" value="1"/>
</dbReference>
<gene>
    <name evidence="8" type="ORF">THITE_51398</name>
</gene>
<dbReference type="InterPro" id="IPR036291">
    <property type="entry name" value="NAD(P)-bd_dom_sf"/>
</dbReference>
<dbReference type="PANTHER" id="PTHR42940">
    <property type="entry name" value="ALCOHOL DEHYDROGENASE 1-RELATED"/>
    <property type="match status" value="1"/>
</dbReference>
<evidence type="ECO:0000256" key="1">
    <source>
        <dbReference type="ARBA" id="ARBA00001947"/>
    </source>
</evidence>
<organism evidence="8 9">
    <name type="scientific">Thermothielavioides terrestris (strain ATCC 38088 / NRRL 8126)</name>
    <name type="common">Thielavia terrestris</name>
    <dbReference type="NCBI Taxonomy" id="578455"/>
    <lineage>
        <taxon>Eukaryota</taxon>
        <taxon>Fungi</taxon>
        <taxon>Dikarya</taxon>
        <taxon>Ascomycota</taxon>
        <taxon>Pezizomycotina</taxon>
        <taxon>Sordariomycetes</taxon>
        <taxon>Sordariomycetidae</taxon>
        <taxon>Sordariales</taxon>
        <taxon>Chaetomiaceae</taxon>
        <taxon>Thermothielavioides</taxon>
        <taxon>Thermothielavioides terrestris</taxon>
    </lineage>
</organism>
<dbReference type="AlphaFoldDB" id="G2R6H5"/>